<organism evidence="2 3">
    <name type="scientific">Collimonas rhizosphaerae</name>
    <dbReference type="NCBI Taxonomy" id="3126357"/>
    <lineage>
        <taxon>Bacteria</taxon>
        <taxon>Pseudomonadati</taxon>
        <taxon>Pseudomonadota</taxon>
        <taxon>Betaproteobacteria</taxon>
        <taxon>Burkholderiales</taxon>
        <taxon>Oxalobacteraceae</taxon>
        <taxon>Collimonas</taxon>
    </lineage>
</organism>
<evidence type="ECO:0000259" key="1">
    <source>
        <dbReference type="SMART" id="SM00901"/>
    </source>
</evidence>
<evidence type="ECO:0000313" key="3">
    <source>
        <dbReference type="Proteomes" id="UP001495910"/>
    </source>
</evidence>
<keyword evidence="3" id="KW-1185">Reference proteome</keyword>
<comment type="caution">
    <text evidence="2">The sequence shown here is derived from an EMBL/GenBank/DDBJ whole genome shotgun (WGS) entry which is preliminary data.</text>
</comment>
<dbReference type="Pfam" id="PF08867">
    <property type="entry name" value="FRG"/>
    <property type="match status" value="1"/>
</dbReference>
<name>A0ABU9PXR7_9BURK</name>
<evidence type="ECO:0000313" key="2">
    <source>
        <dbReference type="EMBL" id="MEM4988799.1"/>
    </source>
</evidence>
<dbReference type="RefSeq" id="WP_342830121.1">
    <property type="nucleotide sequence ID" value="NZ_JBANDC010000010.1"/>
</dbReference>
<dbReference type="InterPro" id="IPR014966">
    <property type="entry name" value="FRG-dom"/>
</dbReference>
<sequence>MKGQWFGEFQNPTMKGFLRIDVDETTSGFAGRAVAFGPVELTPTIVGSFDTLSQSNPIQFSVPLGPADPNTGFFMAWDDVAPRYPGTKFAKTLQVTASWDAQHLTLKWVSDIGNEGQAVLSRTTAGTESEYVQNPITWDEFKRMVAGLEPRRFVFRGQSDQKRLRTTYHRTGRADLTRYAYQDIPALHQYLSSRTRHFFNLQDPKEYGAFLHLAQHHGYPTPLLDWSFSPYVASFFAYRSSRNSQAAVAEETQRVRIYKFDKQAWQETYAEETKLDALKLHISAYEFLAIDNERMIPQQAMSILTNIDDIERYIRTRENDGTRKYLEVFDLSIRDRPSIMRELSMMGVTAGSLFPGLDGSCEELKERFF</sequence>
<dbReference type="SMART" id="SM00901">
    <property type="entry name" value="FRG"/>
    <property type="match status" value="1"/>
</dbReference>
<gene>
    <name evidence="2" type="ORF">V8G57_15505</name>
</gene>
<proteinExistence type="predicted"/>
<feature type="domain" description="FRG" evidence="1">
    <location>
        <begin position="149"/>
        <end position="249"/>
    </location>
</feature>
<protein>
    <submittedName>
        <fullName evidence="2">FRG domain-containing protein</fullName>
    </submittedName>
</protein>
<dbReference type="Proteomes" id="UP001495910">
    <property type="component" value="Unassembled WGS sequence"/>
</dbReference>
<dbReference type="EMBL" id="JBANDC010000010">
    <property type="protein sequence ID" value="MEM4988799.1"/>
    <property type="molecule type" value="Genomic_DNA"/>
</dbReference>
<accession>A0ABU9PXR7</accession>
<reference evidence="2 3" key="1">
    <citation type="submission" date="2024-02" db="EMBL/GenBank/DDBJ databases">
        <title>Draft genome sequence of Collimonas sp. strain H4R21, an effective mineral-weathering bacterial strain isolated from the beech rhizosphere.</title>
        <authorList>
            <person name="Morin E."/>
            <person name="Uroz S."/>
            <person name="Leveau J.H.J."/>
            <person name="Kumar R."/>
            <person name="Rey M.W."/>
            <person name="Pham J."/>
        </authorList>
    </citation>
    <scope>NUCLEOTIDE SEQUENCE [LARGE SCALE GENOMIC DNA]</scope>
    <source>
        <strain evidence="2 3">H4R21</strain>
    </source>
</reference>